<gene>
    <name evidence="1" type="ORF">HW555_002915</name>
</gene>
<evidence type="ECO:0000313" key="2">
    <source>
        <dbReference type="Proteomes" id="UP000648187"/>
    </source>
</evidence>
<name>A0A835L6L2_SPOEX</name>
<comment type="caution">
    <text evidence="1">The sequence shown here is derived from an EMBL/GenBank/DDBJ whole genome shotgun (WGS) entry which is preliminary data.</text>
</comment>
<sequence>MMDVLRNAYNNKKALDFENIDSISPEELYLRTGLTHEQFAIVLNDTPSLNQHTRQPKTVLACYLMKIRSAEPDVRIACHLKGQQDNSGTLPKYSPRVINERICGTSSRIRPHRPR</sequence>
<accession>A0A835L6L2</accession>
<dbReference type="Proteomes" id="UP000648187">
    <property type="component" value="Unassembled WGS sequence"/>
</dbReference>
<protein>
    <submittedName>
        <fullName evidence="1">Uncharacterized protein</fullName>
    </submittedName>
</protein>
<dbReference type="EMBL" id="JACKWZ010000027">
    <property type="protein sequence ID" value="KAF9420932.1"/>
    <property type="molecule type" value="Genomic_DNA"/>
</dbReference>
<evidence type="ECO:0000313" key="1">
    <source>
        <dbReference type="EMBL" id="KAF9420932.1"/>
    </source>
</evidence>
<dbReference type="AlphaFoldDB" id="A0A835L6L2"/>
<organism evidence="1 2">
    <name type="scientific">Spodoptera exigua</name>
    <name type="common">Beet armyworm</name>
    <name type="synonym">Noctua fulgens</name>
    <dbReference type="NCBI Taxonomy" id="7107"/>
    <lineage>
        <taxon>Eukaryota</taxon>
        <taxon>Metazoa</taxon>
        <taxon>Ecdysozoa</taxon>
        <taxon>Arthropoda</taxon>
        <taxon>Hexapoda</taxon>
        <taxon>Insecta</taxon>
        <taxon>Pterygota</taxon>
        <taxon>Neoptera</taxon>
        <taxon>Endopterygota</taxon>
        <taxon>Lepidoptera</taxon>
        <taxon>Glossata</taxon>
        <taxon>Ditrysia</taxon>
        <taxon>Noctuoidea</taxon>
        <taxon>Noctuidae</taxon>
        <taxon>Amphipyrinae</taxon>
        <taxon>Spodoptera</taxon>
    </lineage>
</organism>
<reference evidence="1" key="1">
    <citation type="submission" date="2020-08" db="EMBL/GenBank/DDBJ databases">
        <title>Spodoptera exigua strain:BAW_Kor-Di-RS1 Genome sequencing and assembly.</title>
        <authorList>
            <person name="Kim J."/>
            <person name="Nam H.Y."/>
            <person name="Kwon M."/>
            <person name="Choi J.H."/>
            <person name="Cho S.R."/>
            <person name="Kim G.-H."/>
        </authorList>
    </citation>
    <scope>NUCLEOTIDE SEQUENCE</scope>
    <source>
        <strain evidence="1">BAW_Kor-Di-RS1</strain>
        <tissue evidence="1">Whole-body</tissue>
    </source>
</reference>
<keyword evidence="2" id="KW-1185">Reference proteome</keyword>
<proteinExistence type="predicted"/>